<reference evidence="4 5" key="1">
    <citation type="submission" date="2017-03" db="EMBL/GenBank/DDBJ databases">
        <title>Draft genome sequence of Streptomyces scabrisporus NF3, endophyte isolated from Amphipterygium adstringens.</title>
        <authorList>
            <person name="Vazquez M."/>
            <person name="Ceapa C.D."/>
            <person name="Rodriguez Luna D."/>
            <person name="Sanchez Esquivel S."/>
        </authorList>
    </citation>
    <scope>NUCLEOTIDE SEQUENCE [LARGE SCALE GENOMIC DNA]</scope>
    <source>
        <strain evidence="4 5">NF3</strain>
    </source>
</reference>
<comment type="caution">
    <text evidence="4">The sequence shown here is derived from an EMBL/GenBank/DDBJ whole genome shotgun (WGS) entry which is preliminary data.</text>
</comment>
<organism evidence="4 5">
    <name type="scientific">Embleya scabrispora</name>
    <dbReference type="NCBI Taxonomy" id="159449"/>
    <lineage>
        <taxon>Bacteria</taxon>
        <taxon>Bacillati</taxon>
        <taxon>Actinomycetota</taxon>
        <taxon>Actinomycetes</taxon>
        <taxon>Kitasatosporales</taxon>
        <taxon>Streptomycetaceae</taxon>
        <taxon>Embleya</taxon>
    </lineage>
</organism>
<dbReference type="Pfam" id="PF13676">
    <property type="entry name" value="TIR_2"/>
    <property type="match status" value="1"/>
</dbReference>
<dbReference type="STRING" id="159449.B4N89_05650"/>
<gene>
    <name evidence="4" type="ORF">B4N89_05650</name>
</gene>
<evidence type="ECO:0000256" key="1">
    <source>
        <dbReference type="SAM" id="MobiDB-lite"/>
    </source>
</evidence>
<protein>
    <submittedName>
        <fullName evidence="4">Uncharacterized protein</fullName>
    </submittedName>
</protein>
<feature type="domain" description="TIR" evidence="2">
    <location>
        <begin position="60"/>
        <end position="172"/>
    </location>
</feature>
<keyword evidence="5" id="KW-1185">Reference proteome</keyword>
<proteinExistence type="predicted"/>
<dbReference type="InterPro" id="IPR045431">
    <property type="entry name" value="EAD2"/>
</dbReference>
<evidence type="ECO:0000313" key="4">
    <source>
        <dbReference type="EMBL" id="OPC80504.1"/>
    </source>
</evidence>
<feature type="region of interest" description="Disordered" evidence="1">
    <location>
        <begin position="346"/>
        <end position="374"/>
    </location>
</feature>
<evidence type="ECO:0000259" key="3">
    <source>
        <dbReference type="Pfam" id="PF19956"/>
    </source>
</evidence>
<feature type="compositionally biased region" description="Gly residues" evidence="1">
    <location>
        <begin position="202"/>
        <end position="215"/>
    </location>
</feature>
<feature type="region of interest" description="Disordered" evidence="1">
    <location>
        <begin position="11"/>
        <end position="31"/>
    </location>
</feature>
<dbReference type="InterPro" id="IPR035897">
    <property type="entry name" value="Toll_tir_struct_dom_sf"/>
</dbReference>
<dbReference type="Gene3D" id="3.40.50.10140">
    <property type="entry name" value="Toll/interleukin-1 receptor homology (TIR) domain"/>
    <property type="match status" value="1"/>
</dbReference>
<feature type="region of interest" description="Disordered" evidence="1">
    <location>
        <begin position="186"/>
        <end position="237"/>
    </location>
</feature>
<dbReference type="AlphaFoldDB" id="A0A1T3NUM8"/>
<feature type="domain" description="Effector-associated" evidence="3">
    <location>
        <begin position="259"/>
        <end position="345"/>
    </location>
</feature>
<dbReference type="EMBL" id="MWQN01000001">
    <property type="protein sequence ID" value="OPC80504.1"/>
    <property type="molecule type" value="Genomic_DNA"/>
</dbReference>
<dbReference type="InterPro" id="IPR000157">
    <property type="entry name" value="TIR_dom"/>
</dbReference>
<dbReference type="Pfam" id="PF19956">
    <property type="entry name" value="EAD2"/>
    <property type="match status" value="1"/>
</dbReference>
<dbReference type="GO" id="GO:0007165">
    <property type="term" value="P:signal transduction"/>
    <property type="evidence" value="ECO:0007669"/>
    <property type="project" value="InterPro"/>
</dbReference>
<evidence type="ECO:0000259" key="2">
    <source>
        <dbReference type="Pfam" id="PF13676"/>
    </source>
</evidence>
<feature type="compositionally biased region" description="Pro residues" evidence="1">
    <location>
        <begin position="225"/>
        <end position="237"/>
    </location>
</feature>
<dbReference type="SUPFAM" id="SSF52200">
    <property type="entry name" value="Toll/Interleukin receptor TIR domain"/>
    <property type="match status" value="1"/>
</dbReference>
<accession>A0A1T3NUM8</accession>
<name>A0A1T3NUM8_9ACTN</name>
<evidence type="ECO:0000313" key="5">
    <source>
        <dbReference type="Proteomes" id="UP000190037"/>
    </source>
</evidence>
<sequence length="374" mass="40221">MCCPTPRAWKRSAGRSTTCPGERSTRGVHPAKGPIPAGGCAMLTRMANDGEYGGETVRYFISHAGSDTDWAKWVAGQLVQAGLDVELDAWDWATGENLTTLVSRALDNAGHMIALFSPAYFVPERWTTVEWTAMSDALRGSGRRLIPLVVHEVPRERIPSVLRPLLRRTLYGKSEADAQTELMAAITGPTRPTEPPPFPGPRGDGAGTGGSGSDGAGSDATAPADPAPAPVVRPVPAPRLPAAPVIRRTVTAGHTRALTDAIMAVPRIARTDLWNLWLDLAEDYFERPLPREQIAAPRIMLLRLIHDLSTLAEPEPARALDALVRALGDVQPTGPEIERVRELLAELTAPSDTADPARDRIRDTPAPSGRQDPP</sequence>
<dbReference type="Proteomes" id="UP000190037">
    <property type="component" value="Unassembled WGS sequence"/>
</dbReference>